<dbReference type="InterPro" id="IPR041027">
    <property type="entry name" value="FtsK_alpha"/>
</dbReference>
<dbReference type="GO" id="GO:0005886">
    <property type="term" value="C:plasma membrane"/>
    <property type="evidence" value="ECO:0007669"/>
    <property type="project" value="UniProtKB-SubCell"/>
</dbReference>
<dbReference type="InterPro" id="IPR036390">
    <property type="entry name" value="WH_DNA-bd_sf"/>
</dbReference>
<dbReference type="Pfam" id="PF01580">
    <property type="entry name" value="FtsK_SpoIIIE"/>
    <property type="match status" value="1"/>
</dbReference>
<dbReference type="Pfam" id="PF17854">
    <property type="entry name" value="FtsK_alpha"/>
    <property type="match status" value="1"/>
</dbReference>
<keyword evidence="7" id="KW-0238">DNA-binding</keyword>
<dbReference type="Gene3D" id="3.40.50.300">
    <property type="entry name" value="P-loop containing nucleotide triphosphate hydrolases"/>
    <property type="match status" value="1"/>
</dbReference>
<evidence type="ECO:0000256" key="2">
    <source>
        <dbReference type="ARBA" id="ARBA00006474"/>
    </source>
</evidence>
<keyword evidence="11" id="KW-0132">Cell division</keyword>
<keyword evidence="4 10" id="KW-0547">Nucleotide-binding</keyword>
<dbReference type="Gene3D" id="3.30.980.40">
    <property type="match status" value="1"/>
</dbReference>
<feature type="binding site" evidence="10">
    <location>
        <begin position="450"/>
        <end position="457"/>
    </location>
    <ligand>
        <name>ATP</name>
        <dbReference type="ChEBI" id="CHEBI:30616"/>
    </ligand>
</feature>
<evidence type="ECO:0000256" key="6">
    <source>
        <dbReference type="ARBA" id="ARBA00022840"/>
    </source>
</evidence>
<dbReference type="CDD" id="cd01127">
    <property type="entry name" value="TrwB_TraG_TraD_VirD4"/>
    <property type="match status" value="1"/>
</dbReference>
<comment type="similarity">
    <text evidence="2">Belongs to the FtsK/SpoIIIE/SftA family.</text>
</comment>
<evidence type="ECO:0000313" key="12">
    <source>
        <dbReference type="Proteomes" id="UP000310997"/>
    </source>
</evidence>
<evidence type="ECO:0000256" key="10">
    <source>
        <dbReference type="PROSITE-ProRule" id="PRU00289"/>
    </source>
</evidence>
<keyword evidence="6 10" id="KW-0067">ATP-binding</keyword>
<dbReference type="PANTHER" id="PTHR22683:SF41">
    <property type="entry name" value="DNA TRANSLOCASE FTSK"/>
    <property type="match status" value="1"/>
</dbReference>
<sequence length="767" mass="84953">MANKNTSTTRRRPSKAELERKEAIQRMLISLGIAILLIFAAFKLGAAGITLYNLIRLLVGSLAYLAIFGLLIYLFFFKWIRKQEGLLSGFFTIFAGLLLIFEAYLVWKYGLDKSVLKGTMAQVVTDLTGFRTTSFAGGGLIGVALYIPTAFLFSNIGTYFIGSILILVGSLLVSPWSVYDIAEFFSRGFAKWWEGHERRKEERFVKQEEKARQKAEKEARLEQEETEKALLDLPPVDMETGEILTEEAVQNLPPIPEEKWVEPEIILPQAELKFPEQEDDSDDQDVQVDFSAKEALEYKLPSLQLFAPDKPKDQSKEKKIVRENIKILEATFASFGIKVTVERAEIGPSVTKYEVKPAVGVRVNRISNLSDDLALALAAKDVRIEAPIPGKSLIGIEVPNSDIATVSFRELWEQSQTKAENFLEIPLGKAVNGTARAFDLSKMPHLLVAGSTGSGKSVAVNGIIASILMKARPDQVKFMMVDPKMVELSVYNDIPHLLIPVVTNPRKASKALQKVVDEMENRYELFAKVGVRNIAGFNAKVEEFNSQSEYKQIPLPFIVVIVDELADLMMVASKEVEDAIIRLGQKARAAGIHMILATQRPSVDVISGLIKANVPSRVAFAVSSGTDSRTILDENGAEKLLGRGDMLFKPIDENHPVRLQGSFISDDDVERIVNFIKAQADADYDESFDPGEVSENEGEFSDGDAGGDPLFEEAKSLVIETQKASASMIQRRLSVGFNRATRLMEELEMAGVIGPAEGTKPRKVLQQ</sequence>
<proteinExistence type="inferred from homology"/>
<dbReference type="SMART" id="SM00843">
    <property type="entry name" value="Ftsk_gamma"/>
    <property type="match status" value="1"/>
</dbReference>
<comment type="subunit">
    <text evidence="8">Homohexamer. Forms a ring that surrounds DNA.</text>
</comment>
<dbReference type="GO" id="GO:0003677">
    <property type="term" value="F:DNA binding"/>
    <property type="evidence" value="ECO:0007669"/>
    <property type="project" value="UniProtKB-KW"/>
</dbReference>
<dbReference type="EMBL" id="CABDLL010000003">
    <property type="protein sequence ID" value="VTE36871.1"/>
    <property type="molecule type" value="Genomic_DNA"/>
</dbReference>
<dbReference type="InterPro" id="IPR002543">
    <property type="entry name" value="FtsK_dom"/>
</dbReference>
<protein>
    <recommendedName>
        <fullName evidence="3">DNA translocase FtsK</fullName>
    </recommendedName>
</protein>
<dbReference type="InterPro" id="IPR050206">
    <property type="entry name" value="FtsK/SpoIIIE/SftA"/>
</dbReference>
<dbReference type="SUPFAM" id="SSF46785">
    <property type="entry name" value="Winged helix' DNA-binding domain"/>
    <property type="match status" value="1"/>
</dbReference>
<evidence type="ECO:0000256" key="5">
    <source>
        <dbReference type="ARBA" id="ARBA00022829"/>
    </source>
</evidence>
<accession>A0A4N9BDQ6</accession>
<keyword evidence="11" id="KW-0131">Cell cycle</keyword>
<dbReference type="PROSITE" id="PS50901">
    <property type="entry name" value="FTSK"/>
    <property type="match status" value="1"/>
</dbReference>
<dbReference type="SMART" id="SM00382">
    <property type="entry name" value="AAA"/>
    <property type="match status" value="1"/>
</dbReference>
<dbReference type="Gene3D" id="1.10.10.10">
    <property type="entry name" value="Winged helix-like DNA-binding domain superfamily/Winged helix DNA-binding domain"/>
    <property type="match status" value="1"/>
</dbReference>
<dbReference type="InterPro" id="IPR003593">
    <property type="entry name" value="AAA+_ATPase"/>
</dbReference>
<evidence type="ECO:0000256" key="4">
    <source>
        <dbReference type="ARBA" id="ARBA00022741"/>
    </source>
</evidence>
<evidence type="ECO:0000256" key="3">
    <source>
        <dbReference type="ARBA" id="ARBA00020887"/>
    </source>
</evidence>
<dbReference type="InterPro" id="IPR027417">
    <property type="entry name" value="P-loop_NTPase"/>
</dbReference>
<evidence type="ECO:0000256" key="8">
    <source>
        <dbReference type="ARBA" id="ARBA00025923"/>
    </source>
</evidence>
<gene>
    <name evidence="11" type="primary">ftsK_1</name>
    <name evidence="11" type="ORF">SAMEA4038883_00544</name>
</gene>
<evidence type="ECO:0000256" key="9">
    <source>
        <dbReference type="ARBA" id="ARBA00045564"/>
    </source>
</evidence>
<dbReference type="InterPro" id="IPR018541">
    <property type="entry name" value="Ftsk_gamma"/>
</dbReference>
<dbReference type="Proteomes" id="UP000310997">
    <property type="component" value="Unassembled WGS sequence"/>
</dbReference>
<organism evidence="11 12">
    <name type="scientific">Streptococcus pneumoniae</name>
    <dbReference type="NCBI Taxonomy" id="1313"/>
    <lineage>
        <taxon>Bacteria</taxon>
        <taxon>Bacillati</taxon>
        <taxon>Bacillota</taxon>
        <taxon>Bacilli</taxon>
        <taxon>Lactobacillales</taxon>
        <taxon>Streptococcaceae</taxon>
        <taxon>Streptococcus</taxon>
    </lineage>
</organism>
<dbReference type="GO" id="GO:0005524">
    <property type="term" value="F:ATP binding"/>
    <property type="evidence" value="ECO:0007669"/>
    <property type="project" value="UniProtKB-UniRule"/>
</dbReference>
<dbReference type="SUPFAM" id="SSF52540">
    <property type="entry name" value="P-loop containing nucleoside triphosphate hydrolases"/>
    <property type="match status" value="1"/>
</dbReference>
<evidence type="ECO:0000256" key="7">
    <source>
        <dbReference type="ARBA" id="ARBA00023125"/>
    </source>
</evidence>
<dbReference type="GO" id="GO:0007059">
    <property type="term" value="P:chromosome segregation"/>
    <property type="evidence" value="ECO:0007669"/>
    <property type="project" value="UniProtKB-KW"/>
</dbReference>
<evidence type="ECO:0000256" key="1">
    <source>
        <dbReference type="ARBA" id="ARBA00004651"/>
    </source>
</evidence>
<evidence type="ECO:0000313" key="11">
    <source>
        <dbReference type="EMBL" id="VTE36871.1"/>
    </source>
</evidence>
<comment type="subcellular location">
    <subcellularLocation>
        <location evidence="1">Cell membrane</location>
        <topology evidence="1">Multi-pass membrane protein</topology>
    </subcellularLocation>
</comment>
<dbReference type="InterPro" id="IPR036388">
    <property type="entry name" value="WH-like_DNA-bd_sf"/>
</dbReference>
<dbReference type="GO" id="GO:0051301">
    <property type="term" value="P:cell division"/>
    <property type="evidence" value="ECO:0007669"/>
    <property type="project" value="UniProtKB-KW"/>
</dbReference>
<name>A0A4N9BDQ6_STREE</name>
<keyword evidence="5" id="KW-0159">Chromosome partition</keyword>
<reference evidence="11 12" key="1">
    <citation type="submission" date="2019-04" db="EMBL/GenBank/DDBJ databases">
        <authorList>
            <consortium name="Pathogen Informatics"/>
        </authorList>
    </citation>
    <scope>NUCLEOTIDE SEQUENCE [LARGE SCALE GENOMIC DNA]</scope>
    <source>
        <strain evidence="11 12">GPSC559</strain>
    </source>
</reference>
<dbReference type="PANTHER" id="PTHR22683">
    <property type="entry name" value="SPORULATION PROTEIN RELATED"/>
    <property type="match status" value="1"/>
</dbReference>
<comment type="function">
    <text evidence="9">Essential cell division protein that coordinates cell division and chromosome segregation. The N-terminus is involved in assembly of the cell-division machinery. The C-terminus functions as a DNA motor that moves dsDNA in an ATP-dependent manner towards the difSL recombination site, which is located within the replication terminus region. Required for activation of the XerS recombinase, allowing activation of chromosome unlinking by recombination.</text>
</comment>
<dbReference type="Pfam" id="PF09397">
    <property type="entry name" value="FtsK_gamma"/>
    <property type="match status" value="1"/>
</dbReference>
<dbReference type="AlphaFoldDB" id="A0A4N9BDQ6"/>